<proteinExistence type="predicted"/>
<evidence type="ECO:0000256" key="1">
    <source>
        <dbReference type="SAM" id="MobiDB-lite"/>
    </source>
</evidence>
<dbReference type="HOGENOM" id="CLU_1856780_0_0_1"/>
<dbReference type="Proteomes" id="UP000002058">
    <property type="component" value="Unassembled WGS sequence"/>
</dbReference>
<dbReference type="AlphaFoldDB" id="C4JSI2"/>
<feature type="compositionally biased region" description="Low complexity" evidence="1">
    <location>
        <begin position="94"/>
        <end position="104"/>
    </location>
</feature>
<feature type="region of interest" description="Disordered" evidence="1">
    <location>
        <begin position="85"/>
        <end position="107"/>
    </location>
</feature>
<dbReference type="InParanoid" id="C4JSI2"/>
<accession>C4JSI2</accession>
<dbReference type="EMBL" id="CH476617">
    <property type="protein sequence ID" value="EEP80579.1"/>
    <property type="molecule type" value="Genomic_DNA"/>
</dbReference>
<evidence type="ECO:0000313" key="3">
    <source>
        <dbReference type="Proteomes" id="UP000002058"/>
    </source>
</evidence>
<reference evidence="3" key="1">
    <citation type="journal article" date="2009" name="Genome Res.">
        <title>Comparative genomic analyses of the human fungal pathogens Coccidioides and their relatives.</title>
        <authorList>
            <person name="Sharpton T.J."/>
            <person name="Stajich J.E."/>
            <person name="Rounsley S.D."/>
            <person name="Gardner M.J."/>
            <person name="Wortman J.R."/>
            <person name="Jordar V.S."/>
            <person name="Maiti R."/>
            <person name="Kodira C.D."/>
            <person name="Neafsey D.E."/>
            <person name="Zeng Q."/>
            <person name="Hung C.-Y."/>
            <person name="McMahan C."/>
            <person name="Muszewska A."/>
            <person name="Grynberg M."/>
            <person name="Mandel M.A."/>
            <person name="Kellner E.M."/>
            <person name="Barker B.M."/>
            <person name="Galgiani J.N."/>
            <person name="Orbach M.J."/>
            <person name="Kirkland T.N."/>
            <person name="Cole G.T."/>
            <person name="Henn M.R."/>
            <person name="Birren B.W."/>
            <person name="Taylor J.W."/>
        </authorList>
    </citation>
    <scope>NUCLEOTIDE SEQUENCE [LARGE SCALE GENOMIC DNA]</scope>
    <source>
        <strain evidence="3">UAMH 1704</strain>
    </source>
</reference>
<protein>
    <submittedName>
        <fullName evidence="2">Rhomboid protein 2</fullName>
    </submittedName>
</protein>
<dbReference type="KEGG" id="ure:UREG_05421"/>
<evidence type="ECO:0000313" key="2">
    <source>
        <dbReference type="EMBL" id="EEP80579.1"/>
    </source>
</evidence>
<dbReference type="VEuPathDB" id="FungiDB:UREG_05421"/>
<dbReference type="RefSeq" id="XP_002584732.1">
    <property type="nucleotide sequence ID" value="XM_002584686.1"/>
</dbReference>
<gene>
    <name evidence="2" type="ORF">UREG_05421</name>
</gene>
<dbReference type="GeneID" id="8438070"/>
<keyword evidence="3" id="KW-1185">Reference proteome</keyword>
<organism evidence="2 3">
    <name type="scientific">Uncinocarpus reesii (strain UAMH 1704)</name>
    <dbReference type="NCBI Taxonomy" id="336963"/>
    <lineage>
        <taxon>Eukaryota</taxon>
        <taxon>Fungi</taxon>
        <taxon>Dikarya</taxon>
        <taxon>Ascomycota</taxon>
        <taxon>Pezizomycotina</taxon>
        <taxon>Eurotiomycetes</taxon>
        <taxon>Eurotiomycetidae</taxon>
        <taxon>Onygenales</taxon>
        <taxon>Onygenaceae</taxon>
        <taxon>Uncinocarpus</taxon>
    </lineage>
</organism>
<name>C4JSI2_UNCRE</name>
<sequence length="138" mass="15058">MQGVYPLLARLIALGCNAPQRGTLHAGCKSRSQNVAIANKTVRVNNGRRSMYDRSRIGLNGREGNDCMLLGRMFLEGTVKKSSHAVTIEERPSRSASSADPSSIEHTTAIPSSSVTLSRFLVTTWRAGVNEFAGYFRD</sequence>